<reference evidence="5" key="1">
    <citation type="journal article" date="2005" name="Nature">
        <title>The map-based sequence of the rice genome.</title>
        <authorList>
            <consortium name="International rice genome sequencing project (IRGSP)"/>
            <person name="Matsumoto T."/>
            <person name="Wu J."/>
            <person name="Kanamori H."/>
            <person name="Katayose Y."/>
            <person name="Fujisawa M."/>
            <person name="Namiki N."/>
            <person name="Mizuno H."/>
            <person name="Yamamoto K."/>
            <person name="Antonio B.A."/>
            <person name="Baba T."/>
            <person name="Sakata K."/>
            <person name="Nagamura Y."/>
            <person name="Aoki H."/>
            <person name="Arikawa K."/>
            <person name="Arita K."/>
            <person name="Bito T."/>
            <person name="Chiden Y."/>
            <person name="Fujitsuka N."/>
            <person name="Fukunaka R."/>
            <person name="Hamada M."/>
            <person name="Harada C."/>
            <person name="Hayashi A."/>
            <person name="Hijishita S."/>
            <person name="Honda M."/>
            <person name="Hosokawa S."/>
            <person name="Ichikawa Y."/>
            <person name="Idonuma A."/>
            <person name="Iijima M."/>
            <person name="Ikeda M."/>
            <person name="Ikeno M."/>
            <person name="Ito K."/>
            <person name="Ito S."/>
            <person name="Ito T."/>
            <person name="Ito Y."/>
            <person name="Ito Y."/>
            <person name="Iwabuchi A."/>
            <person name="Kamiya K."/>
            <person name="Karasawa W."/>
            <person name="Kurita K."/>
            <person name="Katagiri S."/>
            <person name="Kikuta A."/>
            <person name="Kobayashi H."/>
            <person name="Kobayashi N."/>
            <person name="Machita K."/>
            <person name="Maehara T."/>
            <person name="Masukawa M."/>
            <person name="Mizubayashi T."/>
            <person name="Mukai Y."/>
            <person name="Nagasaki H."/>
            <person name="Nagata Y."/>
            <person name="Naito S."/>
            <person name="Nakashima M."/>
            <person name="Nakama Y."/>
            <person name="Nakamichi Y."/>
            <person name="Nakamura M."/>
            <person name="Meguro A."/>
            <person name="Negishi M."/>
            <person name="Ohta I."/>
            <person name="Ohta T."/>
            <person name="Okamoto M."/>
            <person name="Ono N."/>
            <person name="Saji S."/>
            <person name="Sakaguchi M."/>
            <person name="Sakai K."/>
            <person name="Shibata M."/>
            <person name="Shimokawa T."/>
            <person name="Song J."/>
            <person name="Takazaki Y."/>
            <person name="Terasawa K."/>
            <person name="Tsugane M."/>
            <person name="Tsuji K."/>
            <person name="Ueda S."/>
            <person name="Waki K."/>
            <person name="Yamagata H."/>
            <person name="Yamamoto M."/>
            <person name="Yamamoto S."/>
            <person name="Yamane H."/>
            <person name="Yoshiki S."/>
            <person name="Yoshihara R."/>
            <person name="Yukawa K."/>
            <person name="Zhong H."/>
            <person name="Yano M."/>
            <person name="Yuan Q."/>
            <person name="Ouyang S."/>
            <person name="Liu J."/>
            <person name="Jones K.M."/>
            <person name="Gansberger K."/>
            <person name="Moffat K."/>
            <person name="Hill J."/>
            <person name="Bera J."/>
            <person name="Fadrosh D."/>
            <person name="Jin S."/>
            <person name="Johri S."/>
            <person name="Kim M."/>
            <person name="Overton L."/>
            <person name="Reardon M."/>
            <person name="Tsitrin T."/>
            <person name="Vuong H."/>
            <person name="Weaver B."/>
            <person name="Ciecko A."/>
            <person name="Tallon L."/>
            <person name="Jackson J."/>
            <person name="Pai G."/>
            <person name="Aken S.V."/>
            <person name="Utterback T."/>
            <person name="Reidmuller S."/>
            <person name="Feldblyum T."/>
            <person name="Hsiao J."/>
            <person name="Zismann V."/>
            <person name="Iobst S."/>
            <person name="de Vazeille A.R."/>
            <person name="Buell C.R."/>
            <person name="Ying K."/>
            <person name="Li Y."/>
            <person name="Lu T."/>
            <person name="Huang Y."/>
            <person name="Zhao Q."/>
            <person name="Feng Q."/>
            <person name="Zhang L."/>
            <person name="Zhu J."/>
            <person name="Weng Q."/>
            <person name="Mu J."/>
            <person name="Lu Y."/>
            <person name="Fan D."/>
            <person name="Liu Y."/>
            <person name="Guan J."/>
            <person name="Zhang Y."/>
            <person name="Yu S."/>
            <person name="Liu X."/>
            <person name="Zhang Y."/>
            <person name="Hong G."/>
            <person name="Han B."/>
            <person name="Choisne N."/>
            <person name="Demange N."/>
            <person name="Orjeda G."/>
            <person name="Samain S."/>
            <person name="Cattolico L."/>
            <person name="Pelletier E."/>
            <person name="Couloux A."/>
            <person name="Segurens B."/>
            <person name="Wincker P."/>
            <person name="D'Hont A."/>
            <person name="Scarpelli C."/>
            <person name="Weissenbach J."/>
            <person name="Salanoubat M."/>
            <person name="Quetier F."/>
            <person name="Yu Y."/>
            <person name="Kim H.R."/>
            <person name="Rambo T."/>
            <person name="Currie J."/>
            <person name="Collura K."/>
            <person name="Luo M."/>
            <person name="Yang T."/>
            <person name="Ammiraju J.S.S."/>
            <person name="Engler F."/>
            <person name="Soderlund C."/>
            <person name="Wing R.A."/>
            <person name="Palmer L.E."/>
            <person name="de la Bastide M."/>
            <person name="Spiegel L."/>
            <person name="Nascimento L."/>
            <person name="Zutavern T."/>
            <person name="O'Shaughnessy A."/>
            <person name="Dike S."/>
            <person name="Dedhia N."/>
            <person name="Preston R."/>
            <person name="Balija V."/>
            <person name="McCombie W.R."/>
            <person name="Chow T."/>
            <person name="Chen H."/>
            <person name="Chung M."/>
            <person name="Chen C."/>
            <person name="Shaw J."/>
            <person name="Wu H."/>
            <person name="Hsiao K."/>
            <person name="Chao Y."/>
            <person name="Chu M."/>
            <person name="Cheng C."/>
            <person name="Hour A."/>
            <person name="Lee P."/>
            <person name="Lin S."/>
            <person name="Lin Y."/>
            <person name="Liou J."/>
            <person name="Liu S."/>
            <person name="Hsing Y."/>
            <person name="Raghuvanshi S."/>
            <person name="Mohanty A."/>
            <person name="Bharti A.K."/>
            <person name="Gaur A."/>
            <person name="Gupta V."/>
            <person name="Kumar D."/>
            <person name="Ravi V."/>
            <person name="Vij S."/>
            <person name="Kapur A."/>
            <person name="Khurana P."/>
            <person name="Khurana P."/>
            <person name="Khurana J.P."/>
            <person name="Tyagi A.K."/>
            <person name="Gaikwad K."/>
            <person name="Singh A."/>
            <person name="Dalal V."/>
            <person name="Srivastava S."/>
            <person name="Dixit A."/>
            <person name="Pal A.K."/>
            <person name="Ghazi I.A."/>
            <person name="Yadav M."/>
            <person name="Pandit A."/>
            <person name="Bhargava A."/>
            <person name="Sureshbabu K."/>
            <person name="Batra K."/>
            <person name="Sharma T.R."/>
            <person name="Mohapatra T."/>
            <person name="Singh N.K."/>
            <person name="Messing J."/>
            <person name="Nelson A.B."/>
            <person name="Fuks G."/>
            <person name="Kavchok S."/>
            <person name="Keizer G."/>
            <person name="Linton E."/>
            <person name="Llaca V."/>
            <person name="Song R."/>
            <person name="Tanyolac B."/>
            <person name="Young S."/>
            <person name="Ho-Il K."/>
            <person name="Hahn J.H."/>
            <person name="Sangsakoo G."/>
            <person name="Vanavichit A."/>
            <person name="de Mattos Luiz.A.T."/>
            <person name="Zimmer P.D."/>
            <person name="Malone G."/>
            <person name="Dellagostin O."/>
            <person name="de Oliveira A.C."/>
            <person name="Bevan M."/>
            <person name="Bancroft I."/>
            <person name="Minx P."/>
            <person name="Cordum H."/>
            <person name="Wilson R."/>
            <person name="Cheng Z."/>
            <person name="Jin W."/>
            <person name="Jiang J."/>
            <person name="Leong S.A."/>
            <person name="Iwama H."/>
            <person name="Gojobori T."/>
            <person name="Itoh T."/>
            <person name="Niimura Y."/>
            <person name="Fujii Y."/>
            <person name="Habara T."/>
            <person name="Sakai H."/>
            <person name="Sato Y."/>
            <person name="Wilson G."/>
            <person name="Kumar K."/>
            <person name="McCouch S."/>
            <person name="Juretic N."/>
            <person name="Hoen D."/>
            <person name="Wright S."/>
            <person name="Bruskiewich R."/>
            <person name="Bureau T."/>
            <person name="Miyao A."/>
            <person name="Hirochika H."/>
            <person name="Nishikawa T."/>
            <person name="Kadowaki K."/>
            <person name="Sugiura M."/>
            <person name="Burr B."/>
            <person name="Sasaki T."/>
        </authorList>
    </citation>
    <scope>NUCLEOTIDE SEQUENCE [LARGE SCALE GENOMIC DNA]</scope>
    <source>
        <strain evidence="5">cv. Nipponbare</strain>
    </source>
</reference>
<dbReference type="InterPro" id="IPR016138">
    <property type="entry name" value="Ribosome_inactivat_prot_sub1"/>
</dbReference>
<name>Q10F33_ORYSJ</name>
<dbReference type="GO" id="GO:0006952">
    <property type="term" value="P:defense response"/>
    <property type="evidence" value="ECO:0007669"/>
    <property type="project" value="UniProtKB-KW"/>
</dbReference>
<gene>
    <name evidence="4" type="primary">OSJNBb0070O09.13</name>
</gene>
<organism evidence="4 5">
    <name type="scientific">Oryza sativa subsp. japonica</name>
    <name type="common">Rice</name>
    <dbReference type="NCBI Taxonomy" id="39947"/>
    <lineage>
        <taxon>Eukaryota</taxon>
        <taxon>Viridiplantae</taxon>
        <taxon>Streptophyta</taxon>
        <taxon>Embryophyta</taxon>
        <taxon>Tracheophyta</taxon>
        <taxon>Spermatophyta</taxon>
        <taxon>Magnoliopsida</taxon>
        <taxon>Liliopsida</taxon>
        <taxon>Poales</taxon>
        <taxon>Poaceae</taxon>
        <taxon>BOP clade</taxon>
        <taxon>Oryzoideae</taxon>
        <taxon>Oryzeae</taxon>
        <taxon>Oryzinae</taxon>
        <taxon>Oryza</taxon>
        <taxon>Oryza sativa</taxon>
    </lineage>
</organism>
<dbReference type="Proteomes" id="UP000000763">
    <property type="component" value="Chromosome 3"/>
</dbReference>
<evidence type="ECO:0000313" key="4">
    <source>
        <dbReference type="EMBL" id="AAP68385.1"/>
    </source>
</evidence>
<dbReference type="InterPro" id="IPR001574">
    <property type="entry name" value="Ribosome_inactivat_prot"/>
</dbReference>
<protein>
    <recommendedName>
        <fullName evidence="3">Transposase MuDR plant domain-containing protein</fullName>
    </recommendedName>
</protein>
<dbReference type="GO" id="GO:0030598">
    <property type="term" value="F:rRNA N-glycosylase activity"/>
    <property type="evidence" value="ECO:0007669"/>
    <property type="project" value="UniProtKB-EC"/>
</dbReference>
<dbReference type="Gene3D" id="3.40.420.10">
    <property type="entry name" value="Ricin (A subunit), domain 1"/>
    <property type="match status" value="1"/>
</dbReference>
<keyword evidence="1" id="KW-0652">Protein synthesis inhibitor</keyword>
<evidence type="ECO:0000256" key="1">
    <source>
        <dbReference type="RuleBase" id="RU004915"/>
    </source>
</evidence>
<dbReference type="GO" id="GO:0090729">
    <property type="term" value="F:toxin activity"/>
    <property type="evidence" value="ECO:0007669"/>
    <property type="project" value="UniProtKB-KW"/>
</dbReference>
<dbReference type="PANTHER" id="PTHR33453">
    <property type="match status" value="1"/>
</dbReference>
<dbReference type="AlphaFoldDB" id="Q10F33"/>
<feature type="signal peptide" evidence="2">
    <location>
        <begin position="1"/>
        <end position="25"/>
    </location>
</feature>
<keyword evidence="1" id="KW-0800">Toxin</keyword>
<accession>Q10F33</accession>
<sequence length="634" mass="71056">MATALSVSLLLPLLLLLHLAGNLPAVVVGKPHIEGPPGPEMMMVDLRDYGSGVGTLAVRMDGLSVAGFANRSGHWHALRGNEHLFRVAAATPLPFGSSYGDLVGGVKNLPDLPLEEDPATVVISAYDPAAAAADDDDEVELKRALATLTVVICETQRLRPVMDTVLATGGGRRGAARVAAEHLPYIEHWDAMWDELKRWRRTGEWGGGPFAGELRERAKIGSAKEALAVIGWTFRHILLRRDGSMPERRTEDVQRMSGDMPIRLYYGDAPIQICDSGVDLTVYVFHDTSLNAPEHMGLNDVLGWLYNIFGVDPVHDKFVINAVWPVRGQHGWQWRVVEVASTGSWRKFVSKSSHAVVEETPLEGGQAENVWRTEQGRGEEVVEGNTQGEVIVRGTNREANDSDDEEPDSPMRVDAAEENKAVVDQMEVENEEYLALGGRRRYNTVNDGLDAHWCYDSKQVKVGQMFHDKGHLQDAVKRWAFVQKREFRVKVSNRTTYDVKCIQGGFPWRVHGYKPQHDTLWVASRVEQHTCLLENTRLVHRNLTAAFVAQMVYSKVVRKTSLSPFTIMHDVEKEYGYEISYDKAWRAKQKALEMRFGTYEDSYHNLPPLLEVMQARNPGTHMAILDEASTEEQF</sequence>
<feature type="domain" description="Transposase MuDR plant" evidence="3">
    <location>
        <begin position="459"/>
        <end position="519"/>
    </location>
</feature>
<dbReference type="EMBL" id="AC087412">
    <property type="protein sequence ID" value="AAP68385.1"/>
    <property type="molecule type" value="Genomic_DNA"/>
</dbReference>
<keyword evidence="2" id="KW-0732">Signal</keyword>
<comment type="similarity">
    <text evidence="1">Belongs to the ribosome-inactivating protein family.</text>
</comment>
<dbReference type="PANTHER" id="PTHR33453:SF3">
    <property type="entry name" value="RRNA N-GLYCOSYLASE"/>
    <property type="match status" value="1"/>
</dbReference>
<evidence type="ECO:0000259" key="3">
    <source>
        <dbReference type="Pfam" id="PF03108"/>
    </source>
</evidence>
<keyword evidence="1" id="KW-0611">Plant defense</keyword>
<reference evidence="5" key="2">
    <citation type="journal article" date="2008" name="Nucleic Acids Res.">
        <title>The rice annotation project database (RAP-DB): 2008 update.</title>
        <authorList>
            <consortium name="The rice annotation project (RAP)"/>
        </authorList>
    </citation>
    <scope>GENOME REANNOTATION</scope>
    <source>
        <strain evidence="5">cv. Nipponbare</strain>
    </source>
</reference>
<evidence type="ECO:0000256" key="2">
    <source>
        <dbReference type="SAM" id="SignalP"/>
    </source>
</evidence>
<dbReference type="Pfam" id="PF03108">
    <property type="entry name" value="DBD_Tnp_Mut"/>
    <property type="match status" value="1"/>
</dbReference>
<dbReference type="GO" id="GO:0017148">
    <property type="term" value="P:negative regulation of translation"/>
    <property type="evidence" value="ECO:0007669"/>
    <property type="project" value="UniProtKB-KW"/>
</dbReference>
<dbReference type="SUPFAM" id="SSF56371">
    <property type="entry name" value="Ribosome inactivating proteins (RIP)"/>
    <property type="match status" value="1"/>
</dbReference>
<keyword evidence="1" id="KW-0378">Hydrolase</keyword>
<proteinExistence type="inferred from homology"/>
<dbReference type="InterPro" id="IPR004332">
    <property type="entry name" value="Transposase_MuDR"/>
</dbReference>
<feature type="chain" id="PRO_5024352365" description="Transposase MuDR plant domain-containing protein" evidence="2">
    <location>
        <begin position="26"/>
        <end position="634"/>
    </location>
</feature>
<evidence type="ECO:0000313" key="5">
    <source>
        <dbReference type="Proteomes" id="UP000000763"/>
    </source>
</evidence>
<comment type="catalytic activity">
    <reaction evidence="1">
        <text>Endohydrolysis of the N-glycosidic bond at one specific adenosine on the 28S rRNA.</text>
        <dbReference type="EC" id="3.2.2.22"/>
    </reaction>
</comment>
<dbReference type="InterPro" id="IPR036041">
    <property type="entry name" value="Ribosome-inact_prot_sf"/>
</dbReference>
<dbReference type="Pfam" id="PF00161">
    <property type="entry name" value="RIP"/>
    <property type="match status" value="1"/>
</dbReference>